<dbReference type="InterPro" id="IPR051681">
    <property type="entry name" value="Ser/Thr_Kinases-Pseudokinases"/>
</dbReference>
<feature type="region of interest" description="Disordered" evidence="1">
    <location>
        <begin position="69"/>
        <end position="96"/>
    </location>
</feature>
<dbReference type="SUPFAM" id="SSF56112">
    <property type="entry name" value="Protein kinase-like (PK-like)"/>
    <property type="match status" value="1"/>
</dbReference>
<dbReference type="PANTHER" id="PTHR44329:SF214">
    <property type="entry name" value="PROTEIN KINASE DOMAIN-CONTAINING PROTEIN"/>
    <property type="match status" value="1"/>
</dbReference>
<name>A0ABY8U4M9_TETOB</name>
<feature type="compositionally biased region" description="Low complexity" evidence="1">
    <location>
        <begin position="524"/>
        <end position="542"/>
    </location>
</feature>
<evidence type="ECO:0000259" key="2">
    <source>
        <dbReference type="Pfam" id="PF07714"/>
    </source>
</evidence>
<dbReference type="Pfam" id="PF07714">
    <property type="entry name" value="PK_Tyr_Ser-Thr"/>
    <property type="match status" value="1"/>
</dbReference>
<feature type="compositionally biased region" description="Low complexity" evidence="1">
    <location>
        <begin position="306"/>
        <end position="325"/>
    </location>
</feature>
<protein>
    <recommendedName>
        <fullName evidence="2">Serine-threonine/tyrosine-protein kinase catalytic domain-containing protein</fullName>
    </recommendedName>
</protein>
<keyword evidence="4" id="KW-1185">Reference proteome</keyword>
<dbReference type="PANTHER" id="PTHR44329">
    <property type="entry name" value="SERINE/THREONINE-PROTEIN KINASE TNNI3K-RELATED"/>
    <property type="match status" value="1"/>
</dbReference>
<evidence type="ECO:0000313" key="3">
    <source>
        <dbReference type="EMBL" id="WIA16305.1"/>
    </source>
</evidence>
<feature type="domain" description="Serine-threonine/tyrosine-protein kinase catalytic" evidence="2">
    <location>
        <begin position="592"/>
        <end position="872"/>
    </location>
</feature>
<dbReference type="SUPFAM" id="SSF55781">
    <property type="entry name" value="GAF domain-like"/>
    <property type="match status" value="1"/>
</dbReference>
<evidence type="ECO:0000256" key="1">
    <source>
        <dbReference type="SAM" id="MobiDB-lite"/>
    </source>
</evidence>
<evidence type="ECO:0000313" key="4">
    <source>
        <dbReference type="Proteomes" id="UP001244341"/>
    </source>
</evidence>
<accession>A0ABY8U4M9</accession>
<organism evidence="3 4">
    <name type="scientific">Tetradesmus obliquus</name>
    <name type="common">Green alga</name>
    <name type="synonym">Acutodesmus obliquus</name>
    <dbReference type="NCBI Taxonomy" id="3088"/>
    <lineage>
        <taxon>Eukaryota</taxon>
        <taxon>Viridiplantae</taxon>
        <taxon>Chlorophyta</taxon>
        <taxon>core chlorophytes</taxon>
        <taxon>Chlorophyceae</taxon>
        <taxon>CS clade</taxon>
        <taxon>Sphaeropleales</taxon>
        <taxon>Scenedesmaceae</taxon>
        <taxon>Tetradesmus</taxon>
    </lineage>
</organism>
<dbReference type="EMBL" id="CP126214">
    <property type="protein sequence ID" value="WIA16305.1"/>
    <property type="molecule type" value="Genomic_DNA"/>
</dbReference>
<dbReference type="InterPro" id="IPR001245">
    <property type="entry name" value="Ser-Thr/Tyr_kinase_cat_dom"/>
</dbReference>
<dbReference type="Gene3D" id="3.30.450.40">
    <property type="match status" value="1"/>
</dbReference>
<dbReference type="Proteomes" id="UP001244341">
    <property type="component" value="Chromosome 7b"/>
</dbReference>
<feature type="region of interest" description="Disordered" evidence="1">
    <location>
        <begin position="1"/>
        <end position="44"/>
    </location>
</feature>
<proteinExistence type="predicted"/>
<sequence length="882" mass="91311">MGALSSCLRGPGPAGVAAEQHSPQQQSSAADHHPTVISSKAPSQDAAALSLKTAPWAYKITQGHGAVPWQEETSQQQHADKHQQQHQQHVMEPADAAAAAAAAAACPAARRLSNSSSAASASSSLHCTLARLSNHEHQLPALLGFPAAPWMPLNPHESGPPRPACEDERLAVATHVAQLLDSVPHEPLDGLLQLACSMFNVSAALLVLCGDRCIRIVRAHCAEGEFKGDSSWQNCFCGWTLSSHLPAVLVVNDALQDARFSDNVHVTSGAIRFYCGAPLVSSTGHRLGTLALVDAVPRTFDTSCLQQPQQQEQPPLQEQQQQQQQDEQIYPLRLRTTESISSAVLLIAYMRSTAPCSGSGGTMSRSMFLPNLPGVGSGAGMPGASAAAAAAAAGWPLSFRQRVMLQTQGRQSFSLHNVKLAGGLGGVTVALAFRCAGFSVLQGSAPVCLPTSQPDASELSTALALQSLAAGRRCNSDDPSLGTAAASRCLYFVTIQPYKQAAAAAAAGAAAAAAGVKPGDPPEAEAGSSSSSSSGSSAPLPAFSSRRATAASCGSNIVGSSSGSSSSMLHAQGGFYSRCARLVCARLPGLALGGEIAAGTHGRVFRADYNCMKTAAKVLDSSNGLLLQPTAAEGTLSLSSLLGSNLKHSNVVSTFAWAVVQAQPAAAAAAGGQTWLVQEYCDRGCLQDAIDCGWLRESRSCVSGDVDMLAVMATTAEIAAAMLLLHTAGIVHGNLSAFNVLLSSTESAAGVGNRGFVAKVTDFGLQRCFDPASVADNPYSSIAHLAPEVLQHGTCTKAADVYSFGVLIFMMVTGSRAWAGLPHASIVEAVCAYRRQLAFPPEAPLPLTLLARACMAANPAERPCFADIVEILQPVNGTFLCS</sequence>
<dbReference type="Gene3D" id="1.10.510.10">
    <property type="entry name" value="Transferase(Phosphotransferase) domain 1"/>
    <property type="match status" value="1"/>
</dbReference>
<feature type="region of interest" description="Disordered" evidence="1">
    <location>
        <begin position="516"/>
        <end position="542"/>
    </location>
</feature>
<dbReference type="InterPro" id="IPR011009">
    <property type="entry name" value="Kinase-like_dom_sf"/>
</dbReference>
<reference evidence="3 4" key="1">
    <citation type="submission" date="2023-05" db="EMBL/GenBank/DDBJ databases">
        <title>A 100% complete, gapless, phased diploid assembly of the Scenedesmus obliquus UTEX 3031 genome.</title>
        <authorList>
            <person name="Biondi T.C."/>
            <person name="Hanschen E.R."/>
            <person name="Kwon T."/>
            <person name="Eng W."/>
            <person name="Kruse C.P.S."/>
            <person name="Koehler S.I."/>
            <person name="Kunde Y."/>
            <person name="Gleasner C.D."/>
            <person name="You Mak K.T."/>
            <person name="Polle J."/>
            <person name="Hovde B.T."/>
            <person name="Starkenburg S.R."/>
        </authorList>
    </citation>
    <scope>NUCLEOTIDE SEQUENCE [LARGE SCALE GENOMIC DNA]</scope>
    <source>
        <strain evidence="3 4">DOE0152z</strain>
    </source>
</reference>
<feature type="region of interest" description="Disordered" evidence="1">
    <location>
        <begin position="304"/>
        <end position="325"/>
    </location>
</feature>
<dbReference type="InterPro" id="IPR029016">
    <property type="entry name" value="GAF-like_dom_sf"/>
</dbReference>
<gene>
    <name evidence="3" type="ORF">OEZ85_013006</name>
</gene>